<evidence type="ECO:0000256" key="2">
    <source>
        <dbReference type="ARBA" id="ARBA00023027"/>
    </source>
</evidence>
<dbReference type="NCBIfam" id="NF003820">
    <property type="entry name" value="PRK05414.1"/>
    <property type="match status" value="1"/>
</dbReference>
<dbReference type="Proteomes" id="UP000603865">
    <property type="component" value="Unassembled WGS sequence"/>
</dbReference>
<keyword evidence="2" id="KW-0520">NAD</keyword>
<dbReference type="Pfam" id="PF01175">
    <property type="entry name" value="Urocanase"/>
    <property type="match status" value="1"/>
</dbReference>
<evidence type="ECO:0000259" key="6">
    <source>
        <dbReference type="Pfam" id="PF01175"/>
    </source>
</evidence>
<proteinExistence type="predicted"/>
<comment type="cofactor">
    <cofactor evidence="1">
        <name>NAD(+)</name>
        <dbReference type="ChEBI" id="CHEBI:57540"/>
    </cofactor>
</comment>
<dbReference type="InterPro" id="IPR036190">
    <property type="entry name" value="Urocanase_sf"/>
</dbReference>
<feature type="domain" description="Urocanase N-terminal" evidence="7">
    <location>
        <begin position="33"/>
        <end position="156"/>
    </location>
</feature>
<evidence type="ECO:0000256" key="3">
    <source>
        <dbReference type="ARBA" id="ARBA00023239"/>
    </source>
</evidence>
<dbReference type="Pfam" id="PF17392">
    <property type="entry name" value="Urocanase_C"/>
    <property type="match status" value="1"/>
</dbReference>
<feature type="domain" description="Urocanase C-terminal" evidence="8">
    <location>
        <begin position="372"/>
        <end position="565"/>
    </location>
</feature>
<evidence type="ECO:0000256" key="1">
    <source>
        <dbReference type="ARBA" id="ARBA00001911"/>
    </source>
</evidence>
<accession>A0A918CIU3</accession>
<evidence type="ECO:0000313" key="10">
    <source>
        <dbReference type="Proteomes" id="UP000603865"/>
    </source>
</evidence>
<protein>
    <recommendedName>
        <fullName evidence="4">Urocanate hydratase</fullName>
        <ecNumber evidence="4">4.2.1.49</ecNumber>
    </recommendedName>
</protein>
<sequence>MTTDPTTPESVTTQRMPTDRPGIDRPILPGERLKAQRGLELRAKSWRTEGLLRMLENVLEVGEKPEELVVYAALGKAARDWDSYFKIRRALTGMDTDSTLMIQSGKPIGVFPTHSGAPRVLIANSNLVGRWATTEHFYELYDKNKIAWGGLTAGCWQYIGFQGVLQGTFETFAAASKVHFDQDDLKGRFVFTAGLGGMGSAQPLAIWMLGGVALVPEVNGERALERQAHGLVQHVTHDLDEAIALCTDARAKGEARSVTWVGNAVEALETLLERGIIPDIVTDMTSAHDALHGYQPLGLTTAQAAQMRSDDPDKLIGLARETMVRHVKALLNMEDAGAVAFDYGNNLRSQARDHGFPGGFRLKVFTEAYLRPLFSRGIGPFRWVALSGDSADIAYLDALTQELFPDDAPVQRWVRAARLHVPEQGLPARTAWLGHTQRTRMALAANAAVARGDIGPIAFTRDHLDAGSMAHPNIMTENLKDGTDAVSDWPLLNALLNTASGADLVAIHSGGGGYAGYMTSAGVTCIADGSEETAGRLERVMNADTGWGVLRYADAGYGEAEETKKREGLGLGF</sequence>
<reference evidence="9" key="2">
    <citation type="submission" date="2020-09" db="EMBL/GenBank/DDBJ databases">
        <authorList>
            <person name="Sun Q."/>
            <person name="Ohkuma M."/>
        </authorList>
    </citation>
    <scope>NUCLEOTIDE SEQUENCE</scope>
    <source>
        <strain evidence="9">JCM 31311</strain>
    </source>
</reference>
<keyword evidence="10" id="KW-1185">Reference proteome</keyword>
<evidence type="ECO:0000256" key="5">
    <source>
        <dbReference type="SAM" id="MobiDB-lite"/>
    </source>
</evidence>
<reference evidence="9" key="1">
    <citation type="journal article" date="2014" name="Int. J. Syst. Evol. Microbiol.">
        <title>Complete genome sequence of Corynebacterium casei LMG S-19264T (=DSM 44701T), isolated from a smear-ripened cheese.</title>
        <authorList>
            <consortium name="US DOE Joint Genome Institute (JGI-PGF)"/>
            <person name="Walter F."/>
            <person name="Albersmeier A."/>
            <person name="Kalinowski J."/>
            <person name="Ruckert C."/>
        </authorList>
    </citation>
    <scope>NUCLEOTIDE SEQUENCE</scope>
    <source>
        <strain evidence="9">JCM 31311</strain>
    </source>
</reference>
<dbReference type="GO" id="GO:0006548">
    <property type="term" value="P:L-histidine catabolic process"/>
    <property type="evidence" value="ECO:0007669"/>
    <property type="project" value="UniProtKB-UniRule"/>
</dbReference>
<evidence type="ECO:0000256" key="4">
    <source>
        <dbReference type="NCBIfam" id="TIGR01228"/>
    </source>
</evidence>
<dbReference type="InterPro" id="IPR023637">
    <property type="entry name" value="Urocanase-like"/>
</dbReference>
<dbReference type="RefSeq" id="WP_229776368.1">
    <property type="nucleotide sequence ID" value="NZ_BMQL01000036.1"/>
</dbReference>
<dbReference type="InterPro" id="IPR035401">
    <property type="entry name" value="Urocanase_C"/>
</dbReference>
<feature type="compositionally biased region" description="Low complexity" evidence="5">
    <location>
        <begin position="1"/>
        <end position="13"/>
    </location>
</feature>
<feature type="region of interest" description="Disordered" evidence="5">
    <location>
        <begin position="1"/>
        <end position="22"/>
    </location>
</feature>
<gene>
    <name evidence="9" type="primary">hutU</name>
    <name evidence="9" type="ORF">GCM10008957_41710</name>
</gene>
<evidence type="ECO:0000313" key="9">
    <source>
        <dbReference type="EMBL" id="GGR25726.1"/>
    </source>
</evidence>
<dbReference type="Gene3D" id="3.40.1770.10">
    <property type="entry name" value="Urocanase superfamily"/>
    <property type="match status" value="1"/>
</dbReference>
<comment type="caution">
    <text evidence="9">The sequence shown here is derived from an EMBL/GenBank/DDBJ whole genome shotgun (WGS) entry which is preliminary data.</text>
</comment>
<dbReference type="InterPro" id="IPR035085">
    <property type="entry name" value="Urocanase_Rossmann-like"/>
</dbReference>
<dbReference type="NCBIfam" id="TIGR01228">
    <property type="entry name" value="hutU"/>
    <property type="match status" value="1"/>
</dbReference>
<dbReference type="Gene3D" id="3.40.50.10730">
    <property type="entry name" value="Urocanase like domains"/>
    <property type="match status" value="1"/>
</dbReference>
<dbReference type="SUPFAM" id="SSF111326">
    <property type="entry name" value="Urocanase"/>
    <property type="match status" value="1"/>
</dbReference>
<dbReference type="EMBL" id="BMQL01000036">
    <property type="protein sequence ID" value="GGR25726.1"/>
    <property type="molecule type" value="Genomic_DNA"/>
</dbReference>
<dbReference type="InterPro" id="IPR035400">
    <property type="entry name" value="Urocanase_N"/>
</dbReference>
<organism evidence="9 10">
    <name type="scientific">Deinococcus ruber</name>
    <dbReference type="NCBI Taxonomy" id="1848197"/>
    <lineage>
        <taxon>Bacteria</taxon>
        <taxon>Thermotogati</taxon>
        <taxon>Deinococcota</taxon>
        <taxon>Deinococci</taxon>
        <taxon>Deinococcales</taxon>
        <taxon>Deinococcaceae</taxon>
        <taxon>Deinococcus</taxon>
    </lineage>
</organism>
<dbReference type="Pfam" id="PF17391">
    <property type="entry name" value="Urocanase_N"/>
    <property type="match status" value="1"/>
</dbReference>
<dbReference type="PANTHER" id="PTHR12216">
    <property type="entry name" value="UROCANATE HYDRATASE"/>
    <property type="match status" value="1"/>
</dbReference>
<evidence type="ECO:0000259" key="8">
    <source>
        <dbReference type="Pfam" id="PF17392"/>
    </source>
</evidence>
<dbReference type="AlphaFoldDB" id="A0A918CIU3"/>
<dbReference type="InterPro" id="IPR038364">
    <property type="entry name" value="Urocanase_central_sf"/>
</dbReference>
<dbReference type="EC" id="4.2.1.49" evidence="4"/>
<dbReference type="GO" id="GO:0016153">
    <property type="term" value="F:urocanate hydratase activity"/>
    <property type="evidence" value="ECO:0007669"/>
    <property type="project" value="UniProtKB-UniRule"/>
</dbReference>
<dbReference type="PANTHER" id="PTHR12216:SF4">
    <property type="entry name" value="UROCANATE HYDRATASE"/>
    <property type="match status" value="1"/>
</dbReference>
<evidence type="ECO:0000259" key="7">
    <source>
        <dbReference type="Pfam" id="PF17391"/>
    </source>
</evidence>
<feature type="domain" description="Urocanase Rossmann-like" evidence="6">
    <location>
        <begin position="160"/>
        <end position="369"/>
    </location>
</feature>
<dbReference type="PIRSF" id="PIRSF001423">
    <property type="entry name" value="Urocanate_hydrat"/>
    <property type="match status" value="1"/>
</dbReference>
<keyword evidence="3" id="KW-0456">Lyase</keyword>
<name>A0A918CIU3_9DEIO</name>